<proteinExistence type="predicted"/>
<evidence type="ECO:0000313" key="1">
    <source>
        <dbReference type="EMBL" id="QNN89546.1"/>
    </source>
</evidence>
<name>A0A7G9U8W5_GVPB</name>
<protein>
    <submittedName>
        <fullName evidence="1">PIF-1</fullName>
    </submittedName>
</protein>
<organism evidence="1">
    <name type="scientific">Pieris brassicae granulosis virus</name>
    <name type="common">PbGV</name>
    <name type="synonym">Pieris brassicae granulovirus</name>
    <dbReference type="NCBI Taxonomy" id="10465"/>
    <lineage>
        <taxon>Viruses</taxon>
        <taxon>Viruses incertae sedis</taxon>
        <taxon>Naldaviricetes</taxon>
        <taxon>Lefavirales</taxon>
        <taxon>Baculoviridae</taxon>
        <taxon>Betabaculovirus</taxon>
        <taxon>Betabaculovirus arrapae</taxon>
    </lineage>
</organism>
<dbReference type="EMBL" id="MN750577">
    <property type="protein sequence ID" value="QNN89546.1"/>
    <property type="molecule type" value="Genomic_DNA"/>
</dbReference>
<accession>A0A7G9U8W5</accession>
<organismHost>
    <name type="scientific">Pieris brassicae</name>
    <name type="common">White butterfly</name>
    <name type="synonym">Large white butterfly</name>
    <dbReference type="NCBI Taxonomy" id="7116"/>
</organismHost>
<reference evidence="1" key="1">
    <citation type="submission" date="2019-11" db="EMBL/GenBank/DDBJ databases">
        <title>Studies on the baculoviruses infecting the caterpillars, Spilarctia obliqua Walker (Erebidae) and Pieris brassicae Linn. (Pieridae) (Insecta: Lepidoptera).</title>
        <authorList>
            <person name="Paul S."/>
            <person name="Arumugaperumal A."/>
            <person name="Sathiya Balasingh Thangapandi E.J.J."/>
            <person name="Sarjubala Devi H."/>
            <person name="Johnson T."/>
            <person name="Maisnam S."/>
            <person name="Krishnavel S."/>
            <person name="Soman Syamala S."/>
            <person name="Ramamoorthy S."/>
            <person name="Karthikeyan R."/>
            <person name="Subburaman C."/>
            <person name="Jeyaprakash R."/>
            <person name="Azhaguchamy M."/>
            <person name="Ramaiyer V."/>
            <person name="Sivasubramaniam S."/>
        </authorList>
    </citation>
    <scope>NUCLEOTIDE SEQUENCE</scope>
    <source>
        <strain evidence="1">Manipur</strain>
    </source>
</reference>
<dbReference type="InterPro" id="IPR007784">
    <property type="entry name" value="PIR"/>
</dbReference>
<sequence length="198" mass="23790">MVFQVNHRHVHKPYHFLLYRRLTAHPNVNVETSFLLKFQIHSAYVMASVNSKIKDIFQWYWNFNYLRDAHDHCPIPGKGQCYDNIYCDEEPMCIDVWCITNKRVRLYYRNTCYFYRKSRHFEDVGDVKQVCIWNYPSFYYTNDVPVTFFINGLGPSGEGVYTDHDIRRFYFTSTLQTVPESQYNTLIQLLATFPHYNS</sequence>
<dbReference type="Pfam" id="PF05092">
    <property type="entry name" value="PIF"/>
    <property type="match status" value="1"/>
</dbReference>